<dbReference type="STRING" id="67767.A0A0J7JWH5"/>
<organism evidence="2 3">
    <name type="scientific">Lasius niger</name>
    <name type="common">Black garden ant</name>
    <dbReference type="NCBI Taxonomy" id="67767"/>
    <lineage>
        <taxon>Eukaryota</taxon>
        <taxon>Metazoa</taxon>
        <taxon>Ecdysozoa</taxon>
        <taxon>Arthropoda</taxon>
        <taxon>Hexapoda</taxon>
        <taxon>Insecta</taxon>
        <taxon>Pterygota</taxon>
        <taxon>Neoptera</taxon>
        <taxon>Endopterygota</taxon>
        <taxon>Hymenoptera</taxon>
        <taxon>Apocrita</taxon>
        <taxon>Aculeata</taxon>
        <taxon>Formicoidea</taxon>
        <taxon>Formicidae</taxon>
        <taxon>Formicinae</taxon>
        <taxon>Lasius</taxon>
        <taxon>Lasius</taxon>
    </lineage>
</organism>
<evidence type="ECO:0000259" key="1">
    <source>
        <dbReference type="PROSITE" id="PS50206"/>
    </source>
</evidence>
<dbReference type="AlphaFoldDB" id="A0A0J7JWH5"/>
<dbReference type="PaxDb" id="67767-A0A0J7JWH5"/>
<comment type="caution">
    <text evidence="2">The sequence shown here is derived from an EMBL/GenBank/DDBJ whole genome shotgun (WGS) entry which is preliminary data.</text>
</comment>
<dbReference type="InterPro" id="IPR036873">
    <property type="entry name" value="Rhodanese-like_dom_sf"/>
</dbReference>
<dbReference type="InterPro" id="IPR001763">
    <property type="entry name" value="Rhodanese-like_dom"/>
</dbReference>
<name>A0A0J7JWH5_LASNI</name>
<dbReference type="Proteomes" id="UP000036403">
    <property type="component" value="Unassembled WGS sequence"/>
</dbReference>
<dbReference type="OrthoDB" id="292964at2759"/>
<sequence>MLGLYYLEWIQEDMHSYKLYTHRSEIYVDIIILLDWDTTQKSLTSINGLYILKDLLENWDRGTVYKKIKILNGGYQEWLARYPAFATNPSVDETEVE</sequence>
<dbReference type="PROSITE" id="PS50206">
    <property type="entry name" value="RHODANESE_3"/>
    <property type="match status" value="1"/>
</dbReference>
<dbReference type="GO" id="GO:0016787">
    <property type="term" value="F:hydrolase activity"/>
    <property type="evidence" value="ECO:0007669"/>
    <property type="project" value="UniProtKB-KW"/>
</dbReference>
<reference evidence="2 3" key="1">
    <citation type="submission" date="2015-04" db="EMBL/GenBank/DDBJ databases">
        <title>Lasius niger genome sequencing.</title>
        <authorList>
            <person name="Konorov E.A."/>
            <person name="Nikitin M.A."/>
            <person name="Kirill M.V."/>
            <person name="Chang P."/>
        </authorList>
    </citation>
    <scope>NUCLEOTIDE SEQUENCE [LARGE SCALE GENOMIC DNA]</scope>
    <source>
        <tissue evidence="2">Whole</tissue>
    </source>
</reference>
<protein>
    <submittedName>
        <fullName evidence="2">Ubiquitin carboxyl-terminal hydrolase 8</fullName>
    </submittedName>
</protein>
<evidence type="ECO:0000313" key="3">
    <source>
        <dbReference type="Proteomes" id="UP000036403"/>
    </source>
</evidence>
<gene>
    <name evidence="2" type="ORF">RF55_23656</name>
</gene>
<keyword evidence="3" id="KW-1185">Reference proteome</keyword>
<feature type="non-terminal residue" evidence="2">
    <location>
        <position position="97"/>
    </location>
</feature>
<feature type="domain" description="Rhodanese" evidence="1">
    <location>
        <begin position="65"/>
        <end position="87"/>
    </location>
</feature>
<accession>A0A0J7JWH5</accession>
<dbReference type="Gene3D" id="3.40.250.10">
    <property type="entry name" value="Rhodanese-like domain"/>
    <property type="match status" value="1"/>
</dbReference>
<dbReference type="SUPFAM" id="SSF52821">
    <property type="entry name" value="Rhodanese/Cell cycle control phosphatase"/>
    <property type="match status" value="1"/>
</dbReference>
<proteinExistence type="predicted"/>
<evidence type="ECO:0000313" key="2">
    <source>
        <dbReference type="EMBL" id="KMQ82246.1"/>
    </source>
</evidence>
<dbReference type="EMBL" id="LBMM01027017">
    <property type="protein sequence ID" value="KMQ82246.1"/>
    <property type="molecule type" value="Genomic_DNA"/>
</dbReference>
<keyword evidence="2" id="KW-0378">Hydrolase</keyword>